<evidence type="ECO:0000256" key="1">
    <source>
        <dbReference type="ARBA" id="ARBA00022670"/>
    </source>
</evidence>
<dbReference type="EMBL" id="MAAO01000006">
    <property type="protein sequence ID" value="OUR97319.1"/>
    <property type="molecule type" value="Genomic_DNA"/>
</dbReference>
<evidence type="ECO:0000256" key="7">
    <source>
        <dbReference type="ARBA" id="ARBA00023049"/>
    </source>
</evidence>
<dbReference type="GO" id="GO:0008237">
    <property type="term" value="F:metallopeptidase activity"/>
    <property type="evidence" value="ECO:0007669"/>
    <property type="project" value="UniProtKB-KW"/>
</dbReference>
<keyword evidence="4" id="KW-0574">Periplasm</keyword>
<dbReference type="GO" id="GO:0046872">
    <property type="term" value="F:metal ion binding"/>
    <property type="evidence" value="ECO:0007669"/>
    <property type="project" value="UniProtKB-KW"/>
</dbReference>
<dbReference type="Gene3D" id="3.30.1380.10">
    <property type="match status" value="1"/>
</dbReference>
<dbReference type="Proteomes" id="UP000196531">
    <property type="component" value="Unassembled WGS sequence"/>
</dbReference>
<name>A0A1Y5FEC2_9BACT</name>
<gene>
    <name evidence="8" type="ORF">A9Q84_13425</name>
</gene>
<keyword evidence="5" id="KW-0378">Hydrolase</keyword>
<dbReference type="GO" id="GO:0006508">
    <property type="term" value="P:proteolysis"/>
    <property type="evidence" value="ECO:0007669"/>
    <property type="project" value="UniProtKB-KW"/>
</dbReference>
<accession>A0A1Y5FEC2</accession>
<evidence type="ECO:0000256" key="2">
    <source>
        <dbReference type="ARBA" id="ARBA00022723"/>
    </source>
</evidence>
<dbReference type="GO" id="GO:0030288">
    <property type="term" value="C:outer membrane-bounded periplasmic space"/>
    <property type="evidence" value="ECO:0007669"/>
    <property type="project" value="InterPro"/>
</dbReference>
<evidence type="ECO:0000256" key="3">
    <source>
        <dbReference type="ARBA" id="ARBA00022729"/>
    </source>
</evidence>
<dbReference type="AlphaFoldDB" id="A0A1Y5FEC2"/>
<keyword evidence="3" id="KW-0732">Signal</keyword>
<protein>
    <recommendedName>
        <fullName evidence="10">Penicillin-insensitive murein endopeptidase</fullName>
    </recommendedName>
</protein>
<comment type="caution">
    <text evidence="8">The sequence shown here is derived from an EMBL/GenBank/DDBJ whole genome shotgun (WGS) entry which is preliminary data.</text>
</comment>
<dbReference type="GO" id="GO:0004252">
    <property type="term" value="F:serine-type endopeptidase activity"/>
    <property type="evidence" value="ECO:0007669"/>
    <property type="project" value="InterPro"/>
</dbReference>
<sequence>MLKNIIVAIFLIIAFTTKSYSAEAIGFYSKGKVKNSVSVDSYEGHFEKLFRSRGQIYSTDYLLDFIAKSSLEIKKLYPDVEALQIGDMSARKGGKIKRHQSHQNGLDIDIVYLRVNKSGQDLANPEWAEDFVSGRNVSKNLDVSRNWNLFKMLVKSGKVGRIFVDWSTKREFCKLHGDTQDPLEFQTLRLMSAAKYHRTHFHLRLLCKDSYSRCRKQSPPSNSTRCSELLK</sequence>
<evidence type="ECO:0000256" key="5">
    <source>
        <dbReference type="ARBA" id="ARBA00022801"/>
    </source>
</evidence>
<keyword evidence="1" id="KW-0645">Protease</keyword>
<dbReference type="InterPro" id="IPR005073">
    <property type="entry name" value="Peptidase_M74"/>
</dbReference>
<evidence type="ECO:0000313" key="8">
    <source>
        <dbReference type="EMBL" id="OUR97319.1"/>
    </source>
</evidence>
<dbReference type="Pfam" id="PF03411">
    <property type="entry name" value="Peptidase_M74"/>
    <property type="match status" value="1"/>
</dbReference>
<keyword evidence="2" id="KW-0479">Metal-binding</keyword>
<evidence type="ECO:0008006" key="10">
    <source>
        <dbReference type="Google" id="ProtNLM"/>
    </source>
</evidence>
<proteinExistence type="predicted"/>
<evidence type="ECO:0000256" key="6">
    <source>
        <dbReference type="ARBA" id="ARBA00022833"/>
    </source>
</evidence>
<dbReference type="SUPFAM" id="SSF55166">
    <property type="entry name" value="Hedgehog/DD-peptidase"/>
    <property type="match status" value="1"/>
</dbReference>
<organism evidence="8 9">
    <name type="scientific">Halobacteriovorax marinus</name>
    <dbReference type="NCBI Taxonomy" id="97084"/>
    <lineage>
        <taxon>Bacteria</taxon>
        <taxon>Pseudomonadati</taxon>
        <taxon>Bdellovibrionota</taxon>
        <taxon>Bacteriovoracia</taxon>
        <taxon>Bacteriovoracales</taxon>
        <taxon>Halobacteriovoraceae</taxon>
        <taxon>Halobacteriovorax</taxon>
    </lineage>
</organism>
<evidence type="ECO:0000313" key="9">
    <source>
        <dbReference type="Proteomes" id="UP000196531"/>
    </source>
</evidence>
<dbReference type="InterPro" id="IPR009045">
    <property type="entry name" value="Zn_M74/Hedgehog-like"/>
</dbReference>
<keyword evidence="6" id="KW-0862">Zinc</keyword>
<evidence type="ECO:0000256" key="4">
    <source>
        <dbReference type="ARBA" id="ARBA00022764"/>
    </source>
</evidence>
<keyword evidence="7" id="KW-0482">Metalloprotease</keyword>
<reference evidence="9" key="1">
    <citation type="journal article" date="2017" name="Proc. Natl. Acad. Sci. U.S.A.">
        <title>Simulation of Deepwater Horizon oil plume reveals substrate specialization within a complex community of hydrocarbon-degraders.</title>
        <authorList>
            <person name="Hu P."/>
            <person name="Dubinsky E.A."/>
            <person name="Probst A.J."/>
            <person name="Wang J."/>
            <person name="Sieber C.M.K."/>
            <person name="Tom L.M."/>
            <person name="Gardinali P."/>
            <person name="Banfield J.F."/>
            <person name="Atlas R.M."/>
            <person name="Andersen G.L."/>
        </authorList>
    </citation>
    <scope>NUCLEOTIDE SEQUENCE [LARGE SCALE GENOMIC DNA]</scope>
</reference>